<evidence type="ECO:0000313" key="2">
    <source>
        <dbReference type="EMBL" id="KAK3801401.1"/>
    </source>
</evidence>
<proteinExistence type="predicted"/>
<feature type="compositionally biased region" description="Low complexity" evidence="1">
    <location>
        <begin position="213"/>
        <end position="222"/>
    </location>
</feature>
<feature type="compositionally biased region" description="Basic residues" evidence="1">
    <location>
        <begin position="333"/>
        <end position="345"/>
    </location>
</feature>
<keyword evidence="3" id="KW-1185">Reference proteome</keyword>
<organism evidence="2 3">
    <name type="scientific">Elysia crispata</name>
    <name type="common">lettuce slug</name>
    <dbReference type="NCBI Taxonomy" id="231223"/>
    <lineage>
        <taxon>Eukaryota</taxon>
        <taxon>Metazoa</taxon>
        <taxon>Spiralia</taxon>
        <taxon>Lophotrochozoa</taxon>
        <taxon>Mollusca</taxon>
        <taxon>Gastropoda</taxon>
        <taxon>Heterobranchia</taxon>
        <taxon>Euthyneura</taxon>
        <taxon>Panpulmonata</taxon>
        <taxon>Sacoglossa</taxon>
        <taxon>Placobranchoidea</taxon>
        <taxon>Plakobranchidae</taxon>
        <taxon>Elysia</taxon>
    </lineage>
</organism>
<accession>A0AAE1B9H0</accession>
<reference evidence="2" key="1">
    <citation type="journal article" date="2023" name="G3 (Bethesda)">
        <title>A reference genome for the long-term kleptoplast-retaining sea slug Elysia crispata morphotype clarki.</title>
        <authorList>
            <person name="Eastman K.E."/>
            <person name="Pendleton A.L."/>
            <person name="Shaikh M.A."/>
            <person name="Suttiyut T."/>
            <person name="Ogas R."/>
            <person name="Tomko P."/>
            <person name="Gavelis G."/>
            <person name="Widhalm J.R."/>
            <person name="Wisecaver J.H."/>
        </authorList>
    </citation>
    <scope>NUCLEOTIDE SEQUENCE</scope>
    <source>
        <strain evidence="2">ECLA1</strain>
    </source>
</reference>
<evidence type="ECO:0000256" key="1">
    <source>
        <dbReference type="SAM" id="MobiDB-lite"/>
    </source>
</evidence>
<evidence type="ECO:0000313" key="3">
    <source>
        <dbReference type="Proteomes" id="UP001283361"/>
    </source>
</evidence>
<feature type="compositionally biased region" description="Polar residues" evidence="1">
    <location>
        <begin position="301"/>
        <end position="330"/>
    </location>
</feature>
<dbReference type="EMBL" id="JAWDGP010000324">
    <property type="protein sequence ID" value="KAK3801401.1"/>
    <property type="molecule type" value="Genomic_DNA"/>
</dbReference>
<feature type="region of interest" description="Disordered" evidence="1">
    <location>
        <begin position="202"/>
        <end position="228"/>
    </location>
</feature>
<name>A0AAE1B9H0_9GAST</name>
<sequence length="345" mass="38458">MGERDSNLVTGIATPRGVFLRWVATIKTSYAGTGFELSGICRDFQSSEAHRNLFCLLPQKKAADKVLTARRYRRIAPSVADLHGLGGSFNSSVLSYIDAMFINKFLQSLSQMSSHYCWASTSKQYLKPVFGSYADVYEEYKFRLPCVPVWAGERGVTCCLSLGKIGFVPALRAAITALTLLKRVGNTQQVVSSREAITNRQLAGVETRSRLSPAGKPQQSGKPQKKPDSWLMLKHVAGYLQQEIDSKQLHAAGCLQQKNHNKNAVGWFRNTQQFVSSRKATTGRQLAGIETRRRLSEPGKPQQTDIRCNPENSQQIQASNEAQRNNNTPRYQVKPRKTVTHPAIK</sequence>
<protein>
    <submittedName>
        <fullName evidence="2">Uncharacterized protein</fullName>
    </submittedName>
</protein>
<gene>
    <name evidence="2" type="ORF">RRG08_017544</name>
</gene>
<dbReference type="Proteomes" id="UP001283361">
    <property type="component" value="Unassembled WGS sequence"/>
</dbReference>
<comment type="caution">
    <text evidence="2">The sequence shown here is derived from an EMBL/GenBank/DDBJ whole genome shotgun (WGS) entry which is preliminary data.</text>
</comment>
<feature type="region of interest" description="Disordered" evidence="1">
    <location>
        <begin position="294"/>
        <end position="345"/>
    </location>
</feature>
<dbReference type="AlphaFoldDB" id="A0AAE1B9H0"/>